<keyword evidence="4" id="KW-1185">Reference proteome</keyword>
<dbReference type="InterPro" id="IPR054845">
    <property type="entry name" value="Exosporium_prot_C"/>
</dbReference>
<dbReference type="Proteomes" id="UP001165422">
    <property type="component" value="Unassembled WGS sequence"/>
</dbReference>
<accession>A0ABS8N7U7</accession>
<gene>
    <name evidence="3" type="ORF">LN736_13525</name>
</gene>
<dbReference type="InterPro" id="IPR057174">
    <property type="entry name" value="DUF7852"/>
</dbReference>
<evidence type="ECO:0000259" key="2">
    <source>
        <dbReference type="Pfam" id="PF25250"/>
    </source>
</evidence>
<comment type="caution">
    <text evidence="3">The sequence shown here is derived from an EMBL/GenBank/DDBJ whole genome shotgun (WGS) entry which is preliminary data.</text>
</comment>
<reference evidence="3" key="1">
    <citation type="submission" date="2021-11" db="EMBL/GenBank/DDBJ databases">
        <authorList>
            <person name="Qingchun L."/>
            <person name="Dong Z."/>
            <person name="Zongwei Q."/>
            <person name="Jia Z."/>
            <person name="Duotao L."/>
        </authorList>
    </citation>
    <scope>NUCLEOTIDE SEQUENCE</scope>
    <source>
        <strain evidence="3">WLY-B-L2</strain>
    </source>
</reference>
<dbReference type="EMBL" id="JAJJPB010000019">
    <property type="protein sequence ID" value="MCC9295882.1"/>
    <property type="molecule type" value="Genomic_DNA"/>
</dbReference>
<evidence type="ECO:0000313" key="3">
    <source>
        <dbReference type="EMBL" id="MCC9295882.1"/>
    </source>
</evidence>
<evidence type="ECO:0000313" key="4">
    <source>
        <dbReference type="Proteomes" id="UP001165422"/>
    </source>
</evidence>
<sequence length="405" mass="47644">MEIKYSSTEYDKNHPGKNYYDNELNRKHHKRHHKRKDHDRHHKKHQNKDYEVILDNEHNIKNDKKHREHNSHRYRERHDKKHYSGKNYLWNHYYKKFLVFENDKIVEYIEPNRNYYNNQNKKYIEDNSVHTPNLLESDLNHNQQCNENHILLENVNTEQIIPSNKNKIAVENCETTVTSEMLPLCENIPYISKAIKGPVTIKVPVVLAECKVIITVQSSLKLQDTVSEIKDIGKNVYLNQFKFTPSFESHKYNTGIVFIDGFIKKNIEYISKEQVKGEILKYSSAKIPFKCATKIPLKTPPKFTPTPSQNKIDISETDVKICGISEKDSIAQNAHEQNFKLIQPFNESVFCQLINSEIVETDILEHPKNQDRKSSLNKDSHKITEKVVLLLTIKLLQNQYVEISP</sequence>
<feature type="region of interest" description="Disordered" evidence="1">
    <location>
        <begin position="1"/>
        <end position="48"/>
    </location>
</feature>
<proteinExistence type="predicted"/>
<feature type="compositionally biased region" description="Basic residues" evidence="1">
    <location>
        <begin position="26"/>
        <end position="46"/>
    </location>
</feature>
<dbReference type="RefSeq" id="WP_229981725.1">
    <property type="nucleotide sequence ID" value="NZ_JAJJPB010000019.1"/>
</dbReference>
<protein>
    <recommendedName>
        <fullName evidence="2">DUF7852 domain-containing protein</fullName>
    </recommendedName>
</protein>
<evidence type="ECO:0000256" key="1">
    <source>
        <dbReference type="SAM" id="MobiDB-lite"/>
    </source>
</evidence>
<dbReference type="NCBIfam" id="NF045794">
    <property type="entry name" value="CsxC_fam"/>
    <property type="match status" value="1"/>
</dbReference>
<feature type="domain" description="DUF7852" evidence="2">
    <location>
        <begin position="157"/>
        <end position="276"/>
    </location>
</feature>
<dbReference type="Pfam" id="PF25250">
    <property type="entry name" value="DUF7852"/>
    <property type="match status" value="1"/>
</dbReference>
<feature type="compositionally biased region" description="Basic and acidic residues" evidence="1">
    <location>
        <begin position="1"/>
        <end position="14"/>
    </location>
</feature>
<organism evidence="3 4">
    <name type="scientific">Clostridium aromativorans</name>
    <dbReference type="NCBI Taxonomy" id="2836848"/>
    <lineage>
        <taxon>Bacteria</taxon>
        <taxon>Bacillati</taxon>
        <taxon>Bacillota</taxon>
        <taxon>Clostridia</taxon>
        <taxon>Eubacteriales</taxon>
        <taxon>Clostridiaceae</taxon>
        <taxon>Clostridium</taxon>
    </lineage>
</organism>
<name>A0ABS8N7U7_9CLOT</name>